<reference evidence="1 2" key="1">
    <citation type="submission" date="2015-09" db="EMBL/GenBank/DDBJ databases">
        <title>Draft genome of a European isolate of the apple canker pathogen Neonectria ditissima.</title>
        <authorList>
            <person name="Gomez-Cortecero A."/>
            <person name="Harrison R.J."/>
            <person name="Armitage A.D."/>
        </authorList>
    </citation>
    <scope>NUCLEOTIDE SEQUENCE [LARGE SCALE GENOMIC DNA]</scope>
    <source>
        <strain evidence="1 2">R09/05</strain>
    </source>
</reference>
<organism evidence="1 2">
    <name type="scientific">Neonectria ditissima</name>
    <dbReference type="NCBI Taxonomy" id="78410"/>
    <lineage>
        <taxon>Eukaryota</taxon>
        <taxon>Fungi</taxon>
        <taxon>Dikarya</taxon>
        <taxon>Ascomycota</taxon>
        <taxon>Pezizomycotina</taxon>
        <taxon>Sordariomycetes</taxon>
        <taxon>Hypocreomycetidae</taxon>
        <taxon>Hypocreales</taxon>
        <taxon>Nectriaceae</taxon>
        <taxon>Neonectria</taxon>
    </lineage>
</organism>
<protein>
    <submittedName>
        <fullName evidence="1">Uncharacterized protein</fullName>
    </submittedName>
</protein>
<name>A0A0P7BG51_9HYPO</name>
<keyword evidence="2" id="KW-1185">Reference proteome</keyword>
<comment type="caution">
    <text evidence="1">The sequence shown here is derived from an EMBL/GenBank/DDBJ whole genome shotgun (WGS) entry which is preliminary data.</text>
</comment>
<dbReference type="AlphaFoldDB" id="A0A0P7BG51"/>
<sequence length="202" mass="23944">MESSAAPQPEANFAGKIRILLQTITHLVPGTDRQEKITFIKNAVCQRHWQRDYDSAQERIFLYGDDFGLKNRRCFFLIDHHGFDHTIQEEKVPVVGYEWTGESLVRIHEEPPSRIQEELKKWPFTWEGRKFHRLPKGPDGKYDPKDRRDIIKSSLYLGIPIVEDQLKFLREYPEHAKWLRTHLDHQLWVKIEPFCDLPGEAE</sequence>
<evidence type="ECO:0000313" key="2">
    <source>
        <dbReference type="Proteomes" id="UP000050424"/>
    </source>
</evidence>
<gene>
    <name evidence="1" type="ORF">AK830_g7236</name>
</gene>
<evidence type="ECO:0000313" key="1">
    <source>
        <dbReference type="EMBL" id="KPM39325.1"/>
    </source>
</evidence>
<dbReference type="Proteomes" id="UP000050424">
    <property type="component" value="Unassembled WGS sequence"/>
</dbReference>
<dbReference type="OrthoDB" id="4379079at2759"/>
<dbReference type="EMBL" id="LKCW01000110">
    <property type="protein sequence ID" value="KPM39325.1"/>
    <property type="molecule type" value="Genomic_DNA"/>
</dbReference>
<accession>A0A0P7BG51</accession>
<proteinExistence type="predicted"/>